<evidence type="ECO:0000313" key="6">
    <source>
        <dbReference type="EMBL" id="GLJ58365.1"/>
    </source>
</evidence>
<dbReference type="EMBL" id="BSEH01000360">
    <property type="protein sequence ID" value="GLJ58364.1"/>
    <property type="molecule type" value="Genomic_DNA"/>
</dbReference>
<evidence type="ECO:0000313" key="7">
    <source>
        <dbReference type="Proteomes" id="UP001234787"/>
    </source>
</evidence>
<dbReference type="InterPro" id="IPR036047">
    <property type="entry name" value="F-box-like_dom_sf"/>
</dbReference>
<sequence>MARKRSRLTLDDLPDCILPLILSKIPFKQAVHCSLVSKGWKFCWTFAKNLKFPEDFFSSSRSPTEIQNIIDLIFERHSGPLEVFELNNVRFCCSSDKISDWIHRAALKGVQEIKIVEKVSEIYEVPAAIFLCQNLRSLALKNFLLTNLPDGFGGLADLTTLDLCNVDLNDKIVELMLQLCPGLESFTALRTLRRITFLNGIFWRDVKILKEFPDLEHMCVHKGQCSDTDFFRLDDEAILPLENLKWVHLNITYFHHPVHLLSCLFGIAPALKTLLISRKKGFNGVRAQEFINLAWNLQRPSTETKVFLSRCTANEKICVDCDLVNFI</sequence>
<dbReference type="Pfam" id="PF24758">
    <property type="entry name" value="LRR_At5g56370"/>
    <property type="match status" value="1"/>
</dbReference>
<dbReference type="Proteomes" id="UP001234787">
    <property type="component" value="Unassembled WGS sequence"/>
</dbReference>
<evidence type="ECO:0008006" key="8">
    <source>
        <dbReference type="Google" id="ProtNLM"/>
    </source>
</evidence>
<dbReference type="EMBL" id="BSEH01000297">
    <property type="protein sequence ID" value="GLJ58189.1"/>
    <property type="molecule type" value="Genomic_DNA"/>
</dbReference>
<dbReference type="SUPFAM" id="SSF81383">
    <property type="entry name" value="F-box domain"/>
    <property type="match status" value="1"/>
</dbReference>
<dbReference type="InterPro" id="IPR055411">
    <property type="entry name" value="LRR_FXL15/At3g58940/PEG3-like"/>
</dbReference>
<dbReference type="PANTHER" id="PTHR31639:SF256">
    <property type="entry name" value="OS07G0242900 PROTEIN"/>
    <property type="match status" value="1"/>
</dbReference>
<keyword evidence="7" id="KW-1185">Reference proteome</keyword>
<dbReference type="InterPro" id="IPR001810">
    <property type="entry name" value="F-box_dom"/>
</dbReference>
<feature type="domain" description="F-box" evidence="1">
    <location>
        <begin position="10"/>
        <end position="45"/>
    </location>
</feature>
<dbReference type="PANTHER" id="PTHR31639">
    <property type="entry name" value="F-BOX PROTEIN-LIKE"/>
    <property type="match status" value="1"/>
</dbReference>
<dbReference type="EMBL" id="BSEH01000360">
    <property type="protein sequence ID" value="GLJ58365.1"/>
    <property type="molecule type" value="Genomic_DNA"/>
</dbReference>
<comment type="caution">
    <text evidence="3">The sequence shown here is derived from an EMBL/GenBank/DDBJ whole genome shotgun (WGS) entry which is preliminary data.</text>
</comment>
<dbReference type="Gene3D" id="3.80.10.10">
    <property type="entry name" value="Ribonuclease Inhibitor"/>
    <property type="match status" value="1"/>
</dbReference>
<evidence type="ECO:0000259" key="1">
    <source>
        <dbReference type="Pfam" id="PF00646"/>
    </source>
</evidence>
<organism evidence="3 7">
    <name type="scientific">Cryptomeria japonica</name>
    <name type="common">Japanese cedar</name>
    <name type="synonym">Cupressus japonica</name>
    <dbReference type="NCBI Taxonomy" id="3369"/>
    <lineage>
        <taxon>Eukaryota</taxon>
        <taxon>Viridiplantae</taxon>
        <taxon>Streptophyta</taxon>
        <taxon>Embryophyta</taxon>
        <taxon>Tracheophyta</taxon>
        <taxon>Spermatophyta</taxon>
        <taxon>Pinopsida</taxon>
        <taxon>Pinidae</taxon>
        <taxon>Conifers II</taxon>
        <taxon>Cupressales</taxon>
        <taxon>Cupressaceae</taxon>
        <taxon>Cryptomeria</taxon>
    </lineage>
</organism>
<evidence type="ECO:0000259" key="2">
    <source>
        <dbReference type="Pfam" id="PF24758"/>
    </source>
</evidence>
<dbReference type="EMBL" id="BSEH01000297">
    <property type="protein sequence ID" value="GLJ58190.1"/>
    <property type="molecule type" value="Genomic_DNA"/>
</dbReference>
<dbReference type="InterPro" id="IPR032675">
    <property type="entry name" value="LRR_dom_sf"/>
</dbReference>
<evidence type="ECO:0000313" key="3">
    <source>
        <dbReference type="EMBL" id="GLJ58189.1"/>
    </source>
</evidence>
<protein>
    <recommendedName>
        <fullName evidence="8">F-box domain-containing protein</fullName>
    </recommendedName>
</protein>
<gene>
    <name evidence="3" type="ORF">SUGI_1423180</name>
    <name evidence="4" type="ORF">SUGI_1423190</name>
    <name evidence="5" type="ORF">SUGI_1443040</name>
    <name evidence="6" type="ORF">SUGI_1443050</name>
</gene>
<evidence type="ECO:0000313" key="5">
    <source>
        <dbReference type="EMBL" id="GLJ58364.1"/>
    </source>
</evidence>
<accession>A0AAD3NQX2</accession>
<name>A0AAD3NQX2_CRYJA</name>
<proteinExistence type="predicted"/>
<feature type="domain" description="F-box/LRR-repeat protein 15/At3g58940/PEG3-like LRR" evidence="2">
    <location>
        <begin position="99"/>
        <end position="191"/>
    </location>
</feature>
<dbReference type="Pfam" id="PF00646">
    <property type="entry name" value="F-box"/>
    <property type="match status" value="1"/>
</dbReference>
<reference evidence="3" key="1">
    <citation type="submission" date="2022-12" db="EMBL/GenBank/DDBJ databases">
        <title>Chromosome-Level Genome Assembly of Japanese Cedar (Cryptomeriajaponica D. Don).</title>
        <authorList>
            <person name="Fujino T."/>
            <person name="Yamaguchi K."/>
            <person name="Yokoyama T."/>
            <person name="Hamanaka T."/>
            <person name="Harazono Y."/>
            <person name="Kamada H."/>
            <person name="Kobayashi W."/>
            <person name="Ujino-Ihara T."/>
            <person name="Uchiyama K."/>
            <person name="Matsumoto A."/>
            <person name="Izuno A."/>
            <person name="Tsumura Y."/>
            <person name="Toyoda A."/>
            <person name="Shigenobu S."/>
            <person name="Moriguchi Y."/>
            <person name="Ueno S."/>
            <person name="Kasahara M."/>
        </authorList>
    </citation>
    <scope>NUCLEOTIDE SEQUENCE</scope>
</reference>
<evidence type="ECO:0000313" key="4">
    <source>
        <dbReference type="EMBL" id="GLJ58190.1"/>
    </source>
</evidence>
<dbReference type="SUPFAM" id="SSF52047">
    <property type="entry name" value="RNI-like"/>
    <property type="match status" value="1"/>
</dbReference>
<dbReference type="AlphaFoldDB" id="A0AAD3NQX2"/>